<gene>
    <name evidence="1" type="ORF">KI387_034190</name>
</gene>
<protein>
    <submittedName>
        <fullName evidence="1">Uncharacterized protein</fullName>
    </submittedName>
</protein>
<reference evidence="1 2" key="1">
    <citation type="journal article" date="2021" name="Nat. Plants">
        <title>The Taxus genome provides insights into paclitaxel biosynthesis.</title>
        <authorList>
            <person name="Xiong X."/>
            <person name="Gou J."/>
            <person name="Liao Q."/>
            <person name="Li Y."/>
            <person name="Zhou Q."/>
            <person name="Bi G."/>
            <person name="Li C."/>
            <person name="Du R."/>
            <person name="Wang X."/>
            <person name="Sun T."/>
            <person name="Guo L."/>
            <person name="Liang H."/>
            <person name="Lu P."/>
            <person name="Wu Y."/>
            <person name="Zhang Z."/>
            <person name="Ro D.K."/>
            <person name="Shang Y."/>
            <person name="Huang S."/>
            <person name="Yan J."/>
        </authorList>
    </citation>
    <scope>NUCLEOTIDE SEQUENCE [LARGE SCALE GENOMIC DNA]</scope>
    <source>
        <strain evidence="1">Ta-2019</strain>
    </source>
</reference>
<accession>A0AA38C557</accession>
<evidence type="ECO:0000313" key="2">
    <source>
        <dbReference type="Proteomes" id="UP000824469"/>
    </source>
</evidence>
<dbReference type="AlphaFoldDB" id="A0AA38C557"/>
<comment type="caution">
    <text evidence="1">The sequence shown here is derived from an EMBL/GenBank/DDBJ whole genome shotgun (WGS) entry which is preliminary data.</text>
</comment>
<sequence length="60" mass="7116">MSQKGLYILKDKYPRLKELDLDFCEDYVYGKQKWVRFLKVGPIGKEGKLELVHTDVWGKL</sequence>
<organism evidence="1 2">
    <name type="scientific">Taxus chinensis</name>
    <name type="common">Chinese yew</name>
    <name type="synonym">Taxus wallichiana var. chinensis</name>
    <dbReference type="NCBI Taxonomy" id="29808"/>
    <lineage>
        <taxon>Eukaryota</taxon>
        <taxon>Viridiplantae</taxon>
        <taxon>Streptophyta</taxon>
        <taxon>Embryophyta</taxon>
        <taxon>Tracheophyta</taxon>
        <taxon>Spermatophyta</taxon>
        <taxon>Pinopsida</taxon>
        <taxon>Pinidae</taxon>
        <taxon>Conifers II</taxon>
        <taxon>Cupressales</taxon>
        <taxon>Taxaceae</taxon>
        <taxon>Taxus</taxon>
    </lineage>
</organism>
<dbReference type="Proteomes" id="UP000824469">
    <property type="component" value="Unassembled WGS sequence"/>
</dbReference>
<evidence type="ECO:0000313" key="1">
    <source>
        <dbReference type="EMBL" id="KAH9290073.1"/>
    </source>
</evidence>
<dbReference type="EMBL" id="JAHRHJ020003813">
    <property type="protein sequence ID" value="KAH9290073.1"/>
    <property type="molecule type" value="Genomic_DNA"/>
</dbReference>
<keyword evidence="2" id="KW-1185">Reference proteome</keyword>
<feature type="non-terminal residue" evidence="1">
    <location>
        <position position="60"/>
    </location>
</feature>
<name>A0AA38C557_TAXCH</name>
<proteinExistence type="predicted"/>
<dbReference type="OMA" id="DFCEDYV"/>